<feature type="transmembrane region" description="Helical" evidence="7">
    <location>
        <begin position="35"/>
        <end position="57"/>
    </location>
</feature>
<reference evidence="9 10" key="1">
    <citation type="submission" date="2015-10" db="EMBL/GenBank/DDBJ databases">
        <title>Metagenome-Assembled Genomes uncover a global brackish microbiome.</title>
        <authorList>
            <person name="Hugerth L.W."/>
            <person name="Larsson J."/>
            <person name="Alneberg J."/>
            <person name="Lindh M.V."/>
            <person name="Legrand C."/>
            <person name="Pinhassi J."/>
            <person name="Andersson A.F."/>
        </authorList>
    </citation>
    <scope>NUCLEOTIDE SEQUENCE [LARGE SCALE GENOMIC DNA]</scope>
    <source>
        <strain evidence="9">BACL2 MAG-120802-bin41</strain>
    </source>
</reference>
<dbReference type="InterPro" id="IPR005115">
    <property type="entry name" value="Gly_transporter"/>
</dbReference>
<evidence type="ECO:0000256" key="6">
    <source>
        <dbReference type="ARBA" id="ARBA00023136"/>
    </source>
</evidence>
<evidence type="ECO:0000313" key="10">
    <source>
        <dbReference type="Proteomes" id="UP000053941"/>
    </source>
</evidence>
<dbReference type="GO" id="GO:0005886">
    <property type="term" value="C:plasma membrane"/>
    <property type="evidence" value="ECO:0007669"/>
    <property type="project" value="UniProtKB-SubCell"/>
</dbReference>
<evidence type="ECO:0000256" key="3">
    <source>
        <dbReference type="ARBA" id="ARBA00022475"/>
    </source>
</evidence>
<feature type="transmembrane region" description="Helical" evidence="7">
    <location>
        <begin position="94"/>
        <end position="115"/>
    </location>
</feature>
<dbReference type="Pfam" id="PF03458">
    <property type="entry name" value="Gly_transporter"/>
    <property type="match status" value="2"/>
</dbReference>
<sequence>MNAALAVPLWLDLLTVGIGALQGALFAIFYKRFDLVGVISVAILTGLGGGILRDLLLAVGRPAAMQDKYILTAIASCLVAILIGRWYKKASSAVVFLDSAAMSLFAVAGTYKAIVNDTSNLVAILLGVLTAVGGGVLRDVVCRITPQIFTGGPLYATASAIGATLFVLLEKSSLDLNVALVISAITIVAIQMASLRFRIHLKPVLDSLDFEDPSK</sequence>
<keyword evidence="4 7" id="KW-0812">Transmembrane</keyword>
<feature type="transmembrane region" description="Helical" evidence="7">
    <location>
        <begin position="174"/>
        <end position="193"/>
    </location>
</feature>
<evidence type="ECO:0000256" key="7">
    <source>
        <dbReference type="SAM" id="Phobius"/>
    </source>
</evidence>
<dbReference type="PANTHER" id="PTHR30506:SF3">
    <property type="entry name" value="UPF0126 INNER MEMBRANE PROTEIN YADS-RELATED"/>
    <property type="match status" value="1"/>
</dbReference>
<organism evidence="9 10">
    <name type="scientific">Actinobacteria bacterium BACL2 MAG-120802-bin41</name>
    <dbReference type="NCBI Taxonomy" id="1655568"/>
    <lineage>
        <taxon>Bacteria</taxon>
        <taxon>Bacillati</taxon>
        <taxon>Actinomycetota</taxon>
        <taxon>Actinomycetes</taxon>
        <taxon>Actinomycetes incertae sedis</taxon>
        <taxon>ac1 cluster</taxon>
    </lineage>
</organism>
<feature type="domain" description="Glycine transporter" evidence="8">
    <location>
        <begin position="9"/>
        <end position="83"/>
    </location>
</feature>
<feature type="transmembrane region" description="Helical" evidence="7">
    <location>
        <begin position="6"/>
        <end position="28"/>
    </location>
</feature>
<evidence type="ECO:0000256" key="2">
    <source>
        <dbReference type="ARBA" id="ARBA00008193"/>
    </source>
</evidence>
<comment type="caution">
    <text evidence="9">The sequence shown here is derived from an EMBL/GenBank/DDBJ whole genome shotgun (WGS) entry which is preliminary data.</text>
</comment>
<protein>
    <recommendedName>
        <fullName evidence="8">Glycine transporter domain-containing protein</fullName>
    </recommendedName>
</protein>
<evidence type="ECO:0000256" key="5">
    <source>
        <dbReference type="ARBA" id="ARBA00022989"/>
    </source>
</evidence>
<comment type="similarity">
    <text evidence="2">Belongs to the UPF0126 family.</text>
</comment>
<comment type="subcellular location">
    <subcellularLocation>
        <location evidence="1">Cell membrane</location>
        <topology evidence="1">Multi-pass membrane protein</topology>
    </subcellularLocation>
</comment>
<feature type="transmembrane region" description="Helical" evidence="7">
    <location>
        <begin position="148"/>
        <end position="168"/>
    </location>
</feature>
<evidence type="ECO:0000256" key="4">
    <source>
        <dbReference type="ARBA" id="ARBA00022692"/>
    </source>
</evidence>
<evidence type="ECO:0000313" key="9">
    <source>
        <dbReference type="EMBL" id="KRO31080.1"/>
    </source>
</evidence>
<name>A0A0R2NYS5_9ACTN</name>
<keyword evidence="5 7" id="KW-1133">Transmembrane helix</keyword>
<accession>A0A0R2NYS5</accession>
<feature type="domain" description="Glycine transporter" evidence="8">
    <location>
        <begin position="96"/>
        <end position="170"/>
    </location>
</feature>
<evidence type="ECO:0000256" key="1">
    <source>
        <dbReference type="ARBA" id="ARBA00004651"/>
    </source>
</evidence>
<proteinExistence type="inferred from homology"/>
<dbReference type="AlphaFoldDB" id="A0A0R2NYS5"/>
<feature type="transmembrane region" description="Helical" evidence="7">
    <location>
        <begin position="121"/>
        <end position="141"/>
    </location>
</feature>
<gene>
    <name evidence="9" type="ORF">ABR60_06275</name>
</gene>
<dbReference type="EMBL" id="LIAS01000024">
    <property type="protein sequence ID" value="KRO31080.1"/>
    <property type="molecule type" value="Genomic_DNA"/>
</dbReference>
<dbReference type="Proteomes" id="UP000053941">
    <property type="component" value="Unassembled WGS sequence"/>
</dbReference>
<dbReference type="PANTHER" id="PTHR30506">
    <property type="entry name" value="INNER MEMBRANE PROTEIN"/>
    <property type="match status" value="1"/>
</dbReference>
<keyword evidence="6 7" id="KW-0472">Membrane</keyword>
<feature type="transmembrane region" description="Helical" evidence="7">
    <location>
        <begin position="69"/>
        <end position="87"/>
    </location>
</feature>
<keyword evidence="3" id="KW-1003">Cell membrane</keyword>
<evidence type="ECO:0000259" key="8">
    <source>
        <dbReference type="Pfam" id="PF03458"/>
    </source>
</evidence>